<organism evidence="1">
    <name type="scientific">Culex pipiens</name>
    <name type="common">House mosquito</name>
    <dbReference type="NCBI Taxonomy" id="7175"/>
    <lineage>
        <taxon>Eukaryota</taxon>
        <taxon>Metazoa</taxon>
        <taxon>Ecdysozoa</taxon>
        <taxon>Arthropoda</taxon>
        <taxon>Hexapoda</taxon>
        <taxon>Insecta</taxon>
        <taxon>Pterygota</taxon>
        <taxon>Neoptera</taxon>
        <taxon>Endopterygota</taxon>
        <taxon>Diptera</taxon>
        <taxon>Nematocera</taxon>
        <taxon>Culicoidea</taxon>
        <taxon>Culicidae</taxon>
        <taxon>Culicinae</taxon>
        <taxon>Culicini</taxon>
        <taxon>Culex</taxon>
        <taxon>Culex</taxon>
    </lineage>
</organism>
<dbReference type="AlphaFoldDB" id="A0A8D8GHC3"/>
<dbReference type="EMBL" id="HBUE01259903">
    <property type="protein sequence ID" value="CAG6558543.1"/>
    <property type="molecule type" value="Transcribed_RNA"/>
</dbReference>
<evidence type="ECO:0000313" key="1">
    <source>
        <dbReference type="EMBL" id="CAG6507208.1"/>
    </source>
</evidence>
<proteinExistence type="predicted"/>
<accession>A0A8D8GHC3</accession>
<name>A0A8D8GHC3_CULPI</name>
<dbReference type="EMBL" id="HBUE01154842">
    <property type="protein sequence ID" value="CAG6507208.1"/>
    <property type="molecule type" value="Transcribed_RNA"/>
</dbReference>
<sequence>MVRVVMLVRRQNLLLLLVGYGRTASVHGRRLDCTESVLFLLLLELGYRGGGVGLGAFEKLHHRVLDPVLDAGVVVPAGGGVIRCGSGGPFLAGGSAEHGVGI</sequence>
<reference evidence="1" key="1">
    <citation type="submission" date="2021-05" db="EMBL/GenBank/DDBJ databases">
        <authorList>
            <person name="Alioto T."/>
            <person name="Alioto T."/>
            <person name="Gomez Garrido J."/>
        </authorList>
    </citation>
    <scope>NUCLEOTIDE SEQUENCE</scope>
</reference>
<protein>
    <submittedName>
        <fullName evidence="1">(northern house mosquito) hypothetical protein</fullName>
    </submittedName>
</protein>